<dbReference type="AlphaFoldDB" id="A0A0P7BC58"/>
<feature type="chain" id="PRO_5006135641" description="Ecp2 effector protein domain-containing protein" evidence="1">
    <location>
        <begin position="22"/>
        <end position="174"/>
    </location>
</feature>
<proteinExistence type="predicted"/>
<reference evidence="2 3" key="1">
    <citation type="submission" date="2015-09" db="EMBL/GenBank/DDBJ databases">
        <title>Draft genome of a European isolate of the apple canker pathogen Neonectria ditissima.</title>
        <authorList>
            <person name="Gomez-Cortecero A."/>
            <person name="Harrison R.J."/>
            <person name="Armitage A.D."/>
        </authorList>
    </citation>
    <scope>NUCLEOTIDE SEQUENCE [LARGE SCALE GENOMIC DNA]</scope>
    <source>
        <strain evidence="2 3">R09/05</strain>
    </source>
</reference>
<evidence type="ECO:0000256" key="1">
    <source>
        <dbReference type="SAM" id="SignalP"/>
    </source>
</evidence>
<gene>
    <name evidence="2" type="ORF">AK830_g2103</name>
</gene>
<comment type="caution">
    <text evidence="2">The sequence shown here is derived from an EMBL/GenBank/DDBJ whole genome shotgun (WGS) entry which is preliminary data.</text>
</comment>
<accession>A0A0P7BC58</accession>
<feature type="signal peptide" evidence="1">
    <location>
        <begin position="1"/>
        <end position="21"/>
    </location>
</feature>
<sequence>MYASRLLNLLVAFAAAGAVTAECHDEKVALHCYNGPDDNPQDLTVEDVTYVGNYLRAYGHEVEGGRYFTMTAKHAPDCAEWVLFTHGSVIALAKHIDPKKDSSVLFEDIANTIDGGQQRDEVGPALIQCLADGGSAGVIFNSSKSAYQTDEYRANDYVPEGILIKLVNAAPDEL</sequence>
<dbReference type="OrthoDB" id="3689965at2759"/>
<evidence type="ECO:0000313" key="3">
    <source>
        <dbReference type="Proteomes" id="UP000050424"/>
    </source>
</evidence>
<keyword evidence="1" id="KW-0732">Signal</keyword>
<name>A0A0P7BC58_9HYPO</name>
<keyword evidence="3" id="KW-1185">Reference proteome</keyword>
<evidence type="ECO:0000313" key="2">
    <source>
        <dbReference type="EMBL" id="KPM44411.1"/>
    </source>
</evidence>
<organism evidence="2 3">
    <name type="scientific">Neonectria ditissima</name>
    <dbReference type="NCBI Taxonomy" id="78410"/>
    <lineage>
        <taxon>Eukaryota</taxon>
        <taxon>Fungi</taxon>
        <taxon>Dikarya</taxon>
        <taxon>Ascomycota</taxon>
        <taxon>Pezizomycotina</taxon>
        <taxon>Sordariomycetes</taxon>
        <taxon>Hypocreomycetidae</taxon>
        <taxon>Hypocreales</taxon>
        <taxon>Nectriaceae</taxon>
        <taxon>Neonectria</taxon>
    </lineage>
</organism>
<evidence type="ECO:0008006" key="4">
    <source>
        <dbReference type="Google" id="ProtNLM"/>
    </source>
</evidence>
<dbReference type="Proteomes" id="UP000050424">
    <property type="component" value="Unassembled WGS sequence"/>
</dbReference>
<protein>
    <recommendedName>
        <fullName evidence="4">Ecp2 effector protein domain-containing protein</fullName>
    </recommendedName>
</protein>
<dbReference type="EMBL" id="LKCW01000019">
    <property type="protein sequence ID" value="KPM44411.1"/>
    <property type="molecule type" value="Genomic_DNA"/>
</dbReference>